<dbReference type="Gene3D" id="2.30.130.30">
    <property type="entry name" value="Hypothetical protein"/>
    <property type="match status" value="1"/>
</dbReference>
<accession>A0ABY8CCR5</accession>
<dbReference type="Pfam" id="PF04266">
    <property type="entry name" value="ASCH"/>
    <property type="match status" value="1"/>
</dbReference>
<organism evidence="2 3">
    <name type="scientific">Thiomicrorhabdus lithotrophica</name>
    <dbReference type="NCBI Taxonomy" id="2949997"/>
    <lineage>
        <taxon>Bacteria</taxon>
        <taxon>Pseudomonadati</taxon>
        <taxon>Pseudomonadota</taxon>
        <taxon>Gammaproteobacteria</taxon>
        <taxon>Thiotrichales</taxon>
        <taxon>Piscirickettsiaceae</taxon>
        <taxon>Thiomicrorhabdus</taxon>
    </lineage>
</organism>
<protein>
    <submittedName>
        <fullName evidence="2">ASCH domain-containing protein</fullName>
    </submittedName>
</protein>
<evidence type="ECO:0000313" key="3">
    <source>
        <dbReference type="Proteomes" id="UP001222275"/>
    </source>
</evidence>
<proteinExistence type="predicted"/>
<reference evidence="2 3" key="1">
    <citation type="submission" date="2022-06" db="EMBL/GenBank/DDBJ databases">
        <title>Thiomicrohabdus sp. nov, an obligately chemolithoautotrophic, sulfur-oxidizing bacterium isolated from beach of Guanyin Mountain. Amoy.</title>
        <authorList>
            <person name="Zhu H."/>
        </authorList>
    </citation>
    <scope>NUCLEOTIDE SEQUENCE [LARGE SCALE GENOMIC DNA]</scope>
    <source>
        <strain evidence="2 3">XGS-01</strain>
    </source>
</reference>
<sequence length="119" mass="13743">MIERALIIKQPWIDLILSGKKTWEMRSRPTHIRGKIGLIEQGTGLIVGEADLFGVVEFQDIDLLASLSHNHCIYDEETLEKWNTAWMLKNAKRYDKPTPYNHPQGAVVWVKLDKESNNE</sequence>
<feature type="domain" description="ASCH" evidence="1">
    <location>
        <begin position="7"/>
        <end position="84"/>
    </location>
</feature>
<gene>
    <name evidence="2" type="ORF">NR989_09220</name>
</gene>
<dbReference type="SUPFAM" id="SSF88697">
    <property type="entry name" value="PUA domain-like"/>
    <property type="match status" value="1"/>
</dbReference>
<dbReference type="InterPro" id="IPR007374">
    <property type="entry name" value="ASCH_domain"/>
</dbReference>
<evidence type="ECO:0000313" key="2">
    <source>
        <dbReference type="EMBL" id="WEJ62188.1"/>
    </source>
</evidence>
<dbReference type="RefSeq" id="WP_275594445.1">
    <property type="nucleotide sequence ID" value="NZ_CP102381.1"/>
</dbReference>
<keyword evidence="3" id="KW-1185">Reference proteome</keyword>
<dbReference type="Proteomes" id="UP001222275">
    <property type="component" value="Chromosome"/>
</dbReference>
<evidence type="ECO:0000259" key="1">
    <source>
        <dbReference type="Pfam" id="PF04266"/>
    </source>
</evidence>
<dbReference type="EMBL" id="CP102381">
    <property type="protein sequence ID" value="WEJ62188.1"/>
    <property type="molecule type" value="Genomic_DNA"/>
</dbReference>
<name>A0ABY8CCR5_9GAMM</name>
<dbReference type="InterPro" id="IPR015947">
    <property type="entry name" value="PUA-like_sf"/>
</dbReference>